<dbReference type="PANTHER" id="PTHR45677">
    <property type="entry name" value="GLUTAMATE DECARBOXYLASE-RELATED"/>
    <property type="match status" value="1"/>
</dbReference>
<dbReference type="GO" id="GO:0019752">
    <property type="term" value="P:carboxylic acid metabolic process"/>
    <property type="evidence" value="ECO:0007669"/>
    <property type="project" value="InterPro"/>
</dbReference>
<reference evidence="10" key="1">
    <citation type="submission" date="2003-08" db="EMBL/GenBank/DDBJ databases">
        <authorList>
            <person name="Birren B."/>
            <person name="Nusbaum C."/>
            <person name="Abebe A."/>
            <person name="Abouelleil A."/>
            <person name="Adekoya E."/>
            <person name="Ait-zahra M."/>
            <person name="Allen N."/>
            <person name="Allen T."/>
            <person name="An P."/>
            <person name="Anderson M."/>
            <person name="Anderson S."/>
            <person name="Arachchi H."/>
            <person name="Armbruster J."/>
            <person name="Bachantsang P."/>
            <person name="Baldwin J."/>
            <person name="Barry A."/>
            <person name="Bayul T."/>
            <person name="Blitshsteyn B."/>
            <person name="Bloom T."/>
            <person name="Blye J."/>
            <person name="Boguslavskiy L."/>
            <person name="Borowsky M."/>
            <person name="Boukhgalter B."/>
            <person name="Brunache A."/>
            <person name="Butler J."/>
            <person name="Calixte N."/>
            <person name="Calvo S."/>
            <person name="Camarata J."/>
            <person name="Campo K."/>
            <person name="Chang J."/>
            <person name="Cheshatsang Y."/>
            <person name="Citroen M."/>
            <person name="Collymore A."/>
            <person name="Considine T."/>
            <person name="Cook A."/>
            <person name="Cooke P."/>
            <person name="Corum B."/>
            <person name="Cuomo C."/>
            <person name="David R."/>
            <person name="Dawoe T."/>
            <person name="Degray S."/>
            <person name="Dodge S."/>
            <person name="Dooley K."/>
            <person name="Dorje P."/>
            <person name="Dorjee K."/>
            <person name="Dorris L."/>
            <person name="Duffey N."/>
            <person name="Dupes A."/>
            <person name="Elkins T."/>
            <person name="Engels R."/>
            <person name="Erickson J."/>
            <person name="Farina A."/>
            <person name="Faro S."/>
            <person name="Ferreira P."/>
            <person name="Fischer H."/>
            <person name="Fitzgerald M."/>
            <person name="Foley K."/>
            <person name="Gage D."/>
            <person name="Galagan J."/>
            <person name="Gearin G."/>
            <person name="Gnerre S."/>
            <person name="Gnirke A."/>
            <person name="Goyette A."/>
            <person name="Graham J."/>
            <person name="Grandbois E."/>
            <person name="Gyaltsen K."/>
            <person name="Hafez N."/>
            <person name="Hagopian D."/>
            <person name="Hagos B."/>
            <person name="Hall J."/>
            <person name="Hatcher B."/>
            <person name="Heller A."/>
            <person name="Higgins H."/>
            <person name="Honan T."/>
            <person name="Horn A."/>
            <person name="Houde N."/>
            <person name="Hughes L."/>
            <person name="Hulme W."/>
            <person name="Husby E."/>
            <person name="Iliev I."/>
            <person name="Jaffe D."/>
            <person name="Jones C."/>
            <person name="Kamal M."/>
            <person name="Kamat A."/>
            <person name="Kamvysselis M."/>
            <person name="Karlsson E."/>
            <person name="Kells C."/>
            <person name="Kieu A."/>
            <person name="Kisner P."/>
            <person name="Kodira C."/>
            <person name="Kulbokas E."/>
            <person name="Labutti K."/>
            <person name="Lama D."/>
            <person name="Landers T."/>
            <person name="Leger J."/>
            <person name="Levine S."/>
            <person name="Lewis D."/>
            <person name="Lewis T."/>
            <person name="Lindblad-toh K."/>
            <person name="Liu X."/>
            <person name="Lokyitsang T."/>
            <person name="Lokyitsang Y."/>
            <person name="Lucien O."/>
            <person name="Lui A."/>
            <person name="Ma L.J."/>
            <person name="Mabbitt R."/>
            <person name="Macdonald J."/>
            <person name="Maclean C."/>
            <person name="Major J."/>
            <person name="Manning J."/>
            <person name="Marabella R."/>
            <person name="Maru K."/>
            <person name="Matthews C."/>
            <person name="Mauceli E."/>
            <person name="Mccarthy M."/>
            <person name="Mcdonough S."/>
            <person name="Mcghee T."/>
            <person name="Meldrim J."/>
            <person name="Meneus L."/>
            <person name="Mesirov J."/>
            <person name="Mihalev A."/>
            <person name="Mihova T."/>
            <person name="Mikkelsen T."/>
            <person name="Mlenga V."/>
            <person name="Moru K."/>
            <person name="Mozes J."/>
            <person name="Mulrain L."/>
            <person name="Munson G."/>
            <person name="Naylor J."/>
            <person name="Newes C."/>
            <person name="Nguyen C."/>
            <person name="Nguyen N."/>
            <person name="Nguyen T."/>
            <person name="Nicol R."/>
            <person name="Nielsen C."/>
            <person name="Nizzari M."/>
            <person name="Norbu C."/>
            <person name="Norbu N."/>
            <person name="O'donnell P."/>
            <person name="Okoawo O."/>
            <person name="O'leary S."/>
            <person name="Omotosho B."/>
            <person name="O'neill K."/>
            <person name="Osman S."/>
            <person name="Parker S."/>
            <person name="Perrin D."/>
            <person name="Phunkhang P."/>
            <person name="Piqani B."/>
            <person name="Purcell S."/>
            <person name="Rachupka T."/>
            <person name="Ramasamy U."/>
            <person name="Rameau R."/>
            <person name="Ray V."/>
            <person name="Raymond C."/>
            <person name="Retta R."/>
            <person name="Richardson S."/>
            <person name="Rise C."/>
            <person name="Rodriguez J."/>
            <person name="Rogers J."/>
            <person name="Rogov P."/>
            <person name="Rutman M."/>
            <person name="Schupbach R."/>
            <person name="Seaman C."/>
            <person name="Settipalli S."/>
            <person name="Sharpe T."/>
            <person name="Sheridan J."/>
            <person name="Sherpa N."/>
            <person name="Shi J."/>
            <person name="Smirnov S."/>
            <person name="Smith C."/>
            <person name="Sougnez C."/>
            <person name="Spencer B."/>
            <person name="Stalker J."/>
            <person name="Stange-thomann N."/>
            <person name="Stavropoulos S."/>
            <person name="Stetson K."/>
            <person name="Stone C."/>
            <person name="Stone S."/>
            <person name="Stubbs M."/>
            <person name="Talamas J."/>
            <person name="Tchuinga P."/>
            <person name="Tenzing P."/>
            <person name="Tesfaye S."/>
            <person name="Theodore J."/>
            <person name="Thoulutsang Y."/>
            <person name="Topham K."/>
            <person name="Towey S."/>
            <person name="Tsamla T."/>
            <person name="Tsomo N."/>
            <person name="Vallee D."/>
            <person name="Vassiliev H."/>
            <person name="Venkataraman V."/>
            <person name="Vinson J."/>
            <person name="Vo A."/>
            <person name="Wade C."/>
            <person name="Wang S."/>
            <person name="Wangchuk T."/>
            <person name="Wangdi T."/>
            <person name="Whittaker C."/>
            <person name="Wilkinson J."/>
            <person name="Wu Y."/>
            <person name="Wyman D."/>
            <person name="Yadav S."/>
            <person name="Yang S."/>
            <person name="Yang X."/>
            <person name="Yeager S."/>
            <person name="Yee E."/>
            <person name="Young G."/>
            <person name="Zainoun J."/>
            <person name="Zembeck L."/>
            <person name="Zimmer A."/>
            <person name="Zody M."/>
            <person name="Lander E."/>
        </authorList>
    </citation>
    <scope>NUCLEOTIDE SEQUENCE [LARGE SCALE GENOMIC DNA]</scope>
</reference>
<dbReference type="InterPro" id="IPR015424">
    <property type="entry name" value="PyrdxlP-dep_Trfase"/>
</dbReference>
<evidence type="ECO:0000313" key="9">
    <source>
        <dbReference type="Ensembl" id="ENSCSAVP00000005371.1"/>
    </source>
</evidence>
<organism evidence="9 10">
    <name type="scientific">Ciona savignyi</name>
    <name type="common">Pacific transparent sea squirt</name>
    <dbReference type="NCBI Taxonomy" id="51511"/>
    <lineage>
        <taxon>Eukaryota</taxon>
        <taxon>Metazoa</taxon>
        <taxon>Chordata</taxon>
        <taxon>Tunicata</taxon>
        <taxon>Ascidiacea</taxon>
        <taxon>Phlebobranchia</taxon>
        <taxon>Cionidae</taxon>
        <taxon>Ciona</taxon>
    </lineage>
</organism>
<name>H2YJ72_CIOSA</name>
<evidence type="ECO:0000256" key="2">
    <source>
        <dbReference type="ARBA" id="ARBA00009533"/>
    </source>
</evidence>
<keyword evidence="4" id="KW-0210">Decarboxylase</keyword>
<evidence type="ECO:0000256" key="3">
    <source>
        <dbReference type="ARBA" id="ARBA00011738"/>
    </source>
</evidence>
<proteinExistence type="inferred from homology"/>
<dbReference type="GeneTree" id="ENSGT00940000158240"/>
<keyword evidence="6 8" id="KW-0456">Lyase</keyword>
<dbReference type="InterPro" id="IPR021115">
    <property type="entry name" value="Pyridoxal-P_BS"/>
</dbReference>
<evidence type="ECO:0000313" key="10">
    <source>
        <dbReference type="Proteomes" id="UP000007875"/>
    </source>
</evidence>
<evidence type="ECO:0000256" key="4">
    <source>
        <dbReference type="ARBA" id="ARBA00022793"/>
    </source>
</evidence>
<dbReference type="PANTHER" id="PTHR45677:SF8">
    <property type="entry name" value="CYSTEINE SULFINIC ACID DECARBOXYLASE"/>
    <property type="match status" value="1"/>
</dbReference>
<reference evidence="9" key="2">
    <citation type="submission" date="2025-08" db="UniProtKB">
        <authorList>
            <consortium name="Ensembl"/>
        </authorList>
    </citation>
    <scope>IDENTIFICATION</scope>
</reference>
<dbReference type="GO" id="GO:0005737">
    <property type="term" value="C:cytoplasm"/>
    <property type="evidence" value="ECO:0007669"/>
    <property type="project" value="TreeGrafter"/>
</dbReference>
<evidence type="ECO:0000256" key="6">
    <source>
        <dbReference type="ARBA" id="ARBA00023239"/>
    </source>
</evidence>
<dbReference type="PROSITE" id="PS00392">
    <property type="entry name" value="DDC_GAD_HDC_YDC"/>
    <property type="match status" value="1"/>
</dbReference>
<keyword evidence="5 7" id="KW-0663">Pyridoxal phosphate</keyword>
<keyword evidence="10" id="KW-1185">Reference proteome</keyword>
<evidence type="ECO:0000256" key="8">
    <source>
        <dbReference type="RuleBase" id="RU000382"/>
    </source>
</evidence>
<reference evidence="9" key="3">
    <citation type="submission" date="2025-09" db="UniProtKB">
        <authorList>
            <consortium name="Ensembl"/>
        </authorList>
    </citation>
    <scope>IDENTIFICATION</scope>
</reference>
<evidence type="ECO:0000256" key="1">
    <source>
        <dbReference type="ARBA" id="ARBA00001933"/>
    </source>
</evidence>
<comment type="cofactor">
    <cofactor evidence="1 7 8">
        <name>pyridoxal 5'-phosphate</name>
        <dbReference type="ChEBI" id="CHEBI:597326"/>
    </cofactor>
</comment>
<dbReference type="AlphaFoldDB" id="H2YJ72"/>
<dbReference type="Gene3D" id="3.90.1150.170">
    <property type="match status" value="2"/>
</dbReference>
<dbReference type="GO" id="GO:0030170">
    <property type="term" value="F:pyridoxal phosphate binding"/>
    <property type="evidence" value="ECO:0007669"/>
    <property type="project" value="InterPro"/>
</dbReference>
<sequence>DFKNPEELEQILDLKIPMQSSSHDQLLHYCEQVFKYSVKTAHPHFFNQLYAGLDPYGFAGQVVTDVLNTSIYTYEVAPVFVLMEKYLLRHVRQLIGYEGGDGTFSPGGSYSNMLGMNLARFNKFPQVVRVGMRGLPRIVAFVSSQNGAVPFLVVGTCGTTVLGAFDPVDEIADICQDNNIWLHIDAAWGGGVLLSSKHRHLCKGIHRSDSVAWNPHKMMMAPLQCCIFVTKHDSVMKNCQSIQVPYLFQPDKTLYSPEYDIGSKVIQCGRKVDVFKLWLMMKAHGNIGLESRINKAFDNAQYLAELVKKTDGFKLVCDVSPECTNVCFWYLPKRLRKLEWRLDDKAFCQKVAAVPPIVKEKMTTSGSLLVGYQPLAGMPSFFRMVVINDELTKSDMHFVINEIDKLGQDI</sequence>
<feature type="modified residue" description="N6-(pyridoxal phosphate)lysine" evidence="7">
    <location>
        <position position="217"/>
    </location>
</feature>
<dbReference type="InterPro" id="IPR002129">
    <property type="entry name" value="PyrdxlP-dep_de-COase"/>
</dbReference>
<evidence type="ECO:0008006" key="11">
    <source>
        <dbReference type="Google" id="ProtNLM"/>
    </source>
</evidence>
<comment type="similarity">
    <text evidence="2 8">Belongs to the group II decarboxylase family.</text>
</comment>
<dbReference type="InterPro" id="IPR015421">
    <property type="entry name" value="PyrdxlP-dep_Trfase_major"/>
</dbReference>
<dbReference type="GO" id="GO:0016831">
    <property type="term" value="F:carboxy-lyase activity"/>
    <property type="evidence" value="ECO:0007669"/>
    <property type="project" value="UniProtKB-KW"/>
</dbReference>
<protein>
    <recommendedName>
        <fullName evidence="11">Glutamate decarboxylase</fullName>
    </recommendedName>
</protein>
<dbReference type="Pfam" id="PF00282">
    <property type="entry name" value="Pyridoxal_deC"/>
    <property type="match status" value="1"/>
</dbReference>
<dbReference type="Gene3D" id="3.40.640.10">
    <property type="entry name" value="Type I PLP-dependent aspartate aminotransferase-like (Major domain)"/>
    <property type="match status" value="2"/>
</dbReference>
<accession>H2YJ72</accession>
<comment type="subunit">
    <text evidence="3">Homodimer.</text>
</comment>
<evidence type="ECO:0000256" key="5">
    <source>
        <dbReference type="ARBA" id="ARBA00022898"/>
    </source>
</evidence>
<dbReference type="Proteomes" id="UP000007875">
    <property type="component" value="Unassembled WGS sequence"/>
</dbReference>
<dbReference type="Ensembl" id="ENSCSAVT00000005442.1">
    <property type="protein sequence ID" value="ENSCSAVP00000005371.1"/>
    <property type="gene ID" value="ENSCSAVG00000003208.1"/>
</dbReference>
<dbReference type="SUPFAM" id="SSF53383">
    <property type="entry name" value="PLP-dependent transferases"/>
    <property type="match status" value="1"/>
</dbReference>
<evidence type="ECO:0000256" key="7">
    <source>
        <dbReference type="PIRSR" id="PIRSR602129-50"/>
    </source>
</evidence>